<evidence type="ECO:0000256" key="2">
    <source>
        <dbReference type="ARBA" id="ARBA00006275"/>
    </source>
</evidence>
<gene>
    <name evidence="9" type="ORF">EM932_01025</name>
</gene>
<keyword evidence="5" id="KW-0998">Cell outer membrane</keyword>
<proteinExistence type="inferred from homology"/>
<evidence type="ECO:0000256" key="6">
    <source>
        <dbReference type="SAM" id="SignalP"/>
    </source>
</evidence>
<dbReference type="InterPro" id="IPR033985">
    <property type="entry name" value="SusD-like_N"/>
</dbReference>
<dbReference type="InterPro" id="IPR011990">
    <property type="entry name" value="TPR-like_helical_dom_sf"/>
</dbReference>
<dbReference type="RefSeq" id="WP_135874575.1">
    <property type="nucleotide sequence ID" value="NZ_SRSO01000001.1"/>
</dbReference>
<dbReference type="OrthoDB" id="5694214at2"/>
<dbReference type="Proteomes" id="UP000307602">
    <property type="component" value="Unassembled WGS sequence"/>
</dbReference>
<accession>A0A4S1E297</accession>
<dbReference type="AlphaFoldDB" id="A0A4S1E297"/>
<keyword evidence="4" id="KW-0472">Membrane</keyword>
<feature type="domain" description="SusD-like N-terminal" evidence="8">
    <location>
        <begin position="96"/>
        <end position="227"/>
    </location>
</feature>
<dbReference type="InterPro" id="IPR012944">
    <property type="entry name" value="SusD_RagB_dom"/>
</dbReference>
<evidence type="ECO:0000313" key="9">
    <source>
        <dbReference type="EMBL" id="TGV04737.1"/>
    </source>
</evidence>
<keyword evidence="10" id="KW-1185">Reference proteome</keyword>
<feature type="chain" id="PRO_5020360450" evidence="6">
    <location>
        <begin position="26"/>
        <end position="535"/>
    </location>
</feature>
<dbReference type="PROSITE" id="PS51257">
    <property type="entry name" value="PROKAR_LIPOPROTEIN"/>
    <property type="match status" value="1"/>
</dbReference>
<name>A0A4S1E297_9FLAO</name>
<comment type="similarity">
    <text evidence="2">Belongs to the SusD family.</text>
</comment>
<keyword evidence="3 6" id="KW-0732">Signal</keyword>
<evidence type="ECO:0000256" key="1">
    <source>
        <dbReference type="ARBA" id="ARBA00004442"/>
    </source>
</evidence>
<feature type="signal peptide" evidence="6">
    <location>
        <begin position="1"/>
        <end position="25"/>
    </location>
</feature>
<dbReference type="EMBL" id="SRSO01000001">
    <property type="protein sequence ID" value="TGV04737.1"/>
    <property type="molecule type" value="Genomic_DNA"/>
</dbReference>
<dbReference type="SUPFAM" id="SSF48452">
    <property type="entry name" value="TPR-like"/>
    <property type="match status" value="1"/>
</dbReference>
<sequence length="535" mass="60884">MKTLIKLKKLTLPSIVILIVMVSCNDDYLTEVPKDFLAPDNTFVNKEGFEAALTALYSSGRGTHMSGDGIGEKVYEVLFGQGADIGYHIDKKSFVTDYSTINSNTGSIRQFWQKFYDIVKDANVIITRADSENAKWDSEEEKNEVVAQAKFFRAYAYRLLVWLYGDVPIIREELTAPKLDFTRDPVSEVISFILSDLEFASEHLPQANPDGARLSKAAADYLLAETYIVTQQWDMAIAAADRILDDPQYDLMRERFGSMTDKPGDPYWDLFRYGNQDRSSGNKENIFAWQYEFNVDGGSRNRVERAWGPFLERLKTPDNKQAILKDEFLGRPVCFIRITPWVETGMWDDFDNDMRNSEYNVKRDFYINNPESANFGELIVPTAANYARNMYPYFQKFTMPHGHPQGYDTSGTIYTDWYVFRVAGVYLLKAEAYLGKGDLVSAAANINVIRERANASLVAPGDVTIDYILDERARELLGEEDRRVSLNRTGKLVERTLLHNPVSGPTIQDFNALLPIPQVEIDANKEAELKQNPGY</sequence>
<evidence type="ECO:0000256" key="5">
    <source>
        <dbReference type="ARBA" id="ARBA00023237"/>
    </source>
</evidence>
<dbReference type="Gene3D" id="1.25.40.390">
    <property type="match status" value="1"/>
</dbReference>
<dbReference type="GO" id="GO:0009279">
    <property type="term" value="C:cell outer membrane"/>
    <property type="evidence" value="ECO:0007669"/>
    <property type="project" value="UniProtKB-SubCell"/>
</dbReference>
<organism evidence="9 10">
    <name type="scientific">Flavivirga rizhaonensis</name>
    <dbReference type="NCBI Taxonomy" id="2559571"/>
    <lineage>
        <taxon>Bacteria</taxon>
        <taxon>Pseudomonadati</taxon>
        <taxon>Bacteroidota</taxon>
        <taxon>Flavobacteriia</taxon>
        <taxon>Flavobacteriales</taxon>
        <taxon>Flavobacteriaceae</taxon>
        <taxon>Flavivirga</taxon>
    </lineage>
</organism>
<dbReference type="Pfam" id="PF14322">
    <property type="entry name" value="SusD-like_3"/>
    <property type="match status" value="1"/>
</dbReference>
<comment type="caution">
    <text evidence="9">The sequence shown here is derived from an EMBL/GenBank/DDBJ whole genome shotgun (WGS) entry which is preliminary data.</text>
</comment>
<evidence type="ECO:0000313" key="10">
    <source>
        <dbReference type="Proteomes" id="UP000307602"/>
    </source>
</evidence>
<evidence type="ECO:0000259" key="8">
    <source>
        <dbReference type="Pfam" id="PF14322"/>
    </source>
</evidence>
<dbReference type="Pfam" id="PF07980">
    <property type="entry name" value="SusD_RagB"/>
    <property type="match status" value="1"/>
</dbReference>
<evidence type="ECO:0000256" key="4">
    <source>
        <dbReference type="ARBA" id="ARBA00023136"/>
    </source>
</evidence>
<reference evidence="9 10" key="1">
    <citation type="submission" date="2019-04" db="EMBL/GenBank/DDBJ databases">
        <authorList>
            <person name="Liu A."/>
        </authorList>
    </citation>
    <scope>NUCLEOTIDE SEQUENCE [LARGE SCALE GENOMIC DNA]</scope>
    <source>
        <strain evidence="9 10">RZ03</strain>
    </source>
</reference>
<evidence type="ECO:0000256" key="3">
    <source>
        <dbReference type="ARBA" id="ARBA00022729"/>
    </source>
</evidence>
<evidence type="ECO:0000259" key="7">
    <source>
        <dbReference type="Pfam" id="PF07980"/>
    </source>
</evidence>
<comment type="subcellular location">
    <subcellularLocation>
        <location evidence="1">Cell outer membrane</location>
    </subcellularLocation>
</comment>
<feature type="domain" description="RagB/SusD" evidence="7">
    <location>
        <begin position="351"/>
        <end position="535"/>
    </location>
</feature>
<protein>
    <submittedName>
        <fullName evidence="9">RagB/SusD family nutrient uptake outer membrane protein</fullName>
    </submittedName>
</protein>